<evidence type="ECO:0000256" key="2">
    <source>
        <dbReference type="ARBA" id="ARBA00022801"/>
    </source>
</evidence>
<name>A0A839K018_9FIRM</name>
<accession>A0A839K018</accession>
<dbReference type="InterPro" id="IPR017853">
    <property type="entry name" value="GH"/>
</dbReference>
<dbReference type="GO" id="GO:0005975">
    <property type="term" value="P:carbohydrate metabolic process"/>
    <property type="evidence" value="ECO:0007669"/>
    <property type="project" value="InterPro"/>
</dbReference>
<dbReference type="InterPro" id="IPR051913">
    <property type="entry name" value="GH2_Domain-Containing"/>
</dbReference>
<dbReference type="Gene3D" id="3.20.20.80">
    <property type="entry name" value="Glycosidases"/>
    <property type="match status" value="1"/>
</dbReference>
<keyword evidence="3" id="KW-0326">Glycosidase</keyword>
<feature type="domain" description="Glycosyl hydrolases family 2 sugar binding" evidence="6">
    <location>
        <begin position="47"/>
        <end position="137"/>
    </location>
</feature>
<feature type="domain" description="Glycoside hydrolase family 2 catalytic" evidence="5">
    <location>
        <begin position="262"/>
        <end position="398"/>
    </location>
</feature>
<evidence type="ECO:0000259" key="5">
    <source>
        <dbReference type="Pfam" id="PF02836"/>
    </source>
</evidence>
<dbReference type="InterPro" id="IPR013783">
    <property type="entry name" value="Ig-like_fold"/>
</dbReference>
<evidence type="ECO:0000313" key="10">
    <source>
        <dbReference type="Proteomes" id="UP000574276"/>
    </source>
</evidence>
<dbReference type="SUPFAM" id="SSF49785">
    <property type="entry name" value="Galactose-binding domain-like"/>
    <property type="match status" value="1"/>
</dbReference>
<dbReference type="SUPFAM" id="SSF49303">
    <property type="entry name" value="beta-Galactosidase/glucuronidase domain"/>
    <property type="match status" value="1"/>
</dbReference>
<dbReference type="InterPro" id="IPR036156">
    <property type="entry name" value="Beta-gal/glucu_dom_sf"/>
</dbReference>
<gene>
    <name evidence="9" type="ORF">H0486_10275</name>
</gene>
<keyword evidence="10" id="KW-1185">Reference proteome</keyword>
<proteinExistence type="inferred from homology"/>
<dbReference type="InterPro" id="IPR023232">
    <property type="entry name" value="Glyco_hydro_2_AS"/>
</dbReference>
<protein>
    <submittedName>
        <fullName evidence="9">DUF4982 domain-containing protein</fullName>
    </submittedName>
</protein>
<evidence type="ECO:0000259" key="6">
    <source>
        <dbReference type="Pfam" id="PF02837"/>
    </source>
</evidence>
<evidence type="ECO:0000259" key="7">
    <source>
        <dbReference type="Pfam" id="PF16355"/>
    </source>
</evidence>
<dbReference type="InterPro" id="IPR006101">
    <property type="entry name" value="Glyco_hydro_2"/>
</dbReference>
<comment type="similarity">
    <text evidence="1">Belongs to the glycosyl hydrolase 2 family.</text>
</comment>
<dbReference type="PANTHER" id="PTHR42732:SF1">
    <property type="entry name" value="BETA-MANNOSIDASE"/>
    <property type="match status" value="1"/>
</dbReference>
<feature type="domain" description="Glycoside hydrolase family 2" evidence="8">
    <location>
        <begin position="655"/>
        <end position="755"/>
    </location>
</feature>
<dbReference type="InterPro" id="IPR040605">
    <property type="entry name" value="Glyco_hydro2_dom5"/>
</dbReference>
<organism evidence="9 10">
    <name type="scientific">Variimorphobacter saccharofermentans</name>
    <dbReference type="NCBI Taxonomy" id="2755051"/>
    <lineage>
        <taxon>Bacteria</taxon>
        <taxon>Bacillati</taxon>
        <taxon>Bacillota</taxon>
        <taxon>Clostridia</taxon>
        <taxon>Lachnospirales</taxon>
        <taxon>Lachnospiraceae</taxon>
        <taxon>Variimorphobacter</taxon>
    </lineage>
</organism>
<dbReference type="InterPro" id="IPR008979">
    <property type="entry name" value="Galactose-bd-like_sf"/>
</dbReference>
<dbReference type="InterPro" id="IPR006102">
    <property type="entry name" value="Ig-like_GH2"/>
</dbReference>
<evidence type="ECO:0000256" key="1">
    <source>
        <dbReference type="ARBA" id="ARBA00007401"/>
    </source>
</evidence>
<dbReference type="EMBL" id="JACEGA010000001">
    <property type="protein sequence ID" value="MBB2183265.1"/>
    <property type="molecule type" value="Genomic_DNA"/>
</dbReference>
<dbReference type="SUPFAM" id="SSF51445">
    <property type="entry name" value="(Trans)glycosidases"/>
    <property type="match status" value="1"/>
</dbReference>
<feature type="domain" description="DUF4982" evidence="7">
    <location>
        <begin position="580"/>
        <end position="642"/>
    </location>
</feature>
<comment type="caution">
    <text evidence="9">The sequence shown here is derived from an EMBL/GenBank/DDBJ whole genome shotgun (WGS) entry which is preliminary data.</text>
</comment>
<keyword evidence="2" id="KW-0378">Hydrolase</keyword>
<feature type="domain" description="Glycoside hydrolase family 2 immunoglobulin-like beta-sandwich" evidence="4">
    <location>
        <begin position="151"/>
        <end position="254"/>
    </location>
</feature>
<dbReference type="GO" id="GO:0004553">
    <property type="term" value="F:hydrolase activity, hydrolyzing O-glycosyl compounds"/>
    <property type="evidence" value="ECO:0007669"/>
    <property type="project" value="InterPro"/>
</dbReference>
<dbReference type="Gene3D" id="2.60.120.260">
    <property type="entry name" value="Galactose-binding domain-like"/>
    <property type="match status" value="2"/>
</dbReference>
<dbReference type="Pfam" id="PF02836">
    <property type="entry name" value="Glyco_hydro_2_C"/>
    <property type="match status" value="1"/>
</dbReference>
<dbReference type="Proteomes" id="UP000574276">
    <property type="component" value="Unassembled WGS sequence"/>
</dbReference>
<evidence type="ECO:0000313" key="9">
    <source>
        <dbReference type="EMBL" id="MBB2183265.1"/>
    </source>
</evidence>
<dbReference type="PANTHER" id="PTHR42732">
    <property type="entry name" value="BETA-GALACTOSIDASE"/>
    <property type="match status" value="1"/>
</dbReference>
<dbReference type="InterPro" id="IPR006104">
    <property type="entry name" value="Glyco_hydro_2_N"/>
</dbReference>
<dbReference type="InterPro" id="IPR006103">
    <property type="entry name" value="Glyco_hydro_2_cat"/>
</dbReference>
<reference evidence="9 10" key="1">
    <citation type="submission" date="2020-07" db="EMBL/GenBank/DDBJ databases">
        <title>Characterization and genome sequencing of isolate MD1, a novel member within the family Lachnospiraceae.</title>
        <authorList>
            <person name="Rettenmaier R."/>
            <person name="Di Bello L."/>
            <person name="Zinser C."/>
            <person name="Scheitz K."/>
            <person name="Liebl W."/>
            <person name="Zverlov V."/>
        </authorList>
    </citation>
    <scope>NUCLEOTIDE SEQUENCE [LARGE SCALE GENOMIC DNA]</scope>
    <source>
        <strain evidence="9 10">MD1</strain>
    </source>
</reference>
<dbReference type="Pfam" id="PF02837">
    <property type="entry name" value="Glyco_hydro_2_N"/>
    <property type="match status" value="1"/>
</dbReference>
<dbReference type="PRINTS" id="PR00132">
    <property type="entry name" value="GLHYDRLASE2"/>
</dbReference>
<dbReference type="PROSITE" id="PS00608">
    <property type="entry name" value="GLYCOSYL_HYDROL_F2_2"/>
    <property type="match status" value="1"/>
</dbReference>
<dbReference type="AlphaFoldDB" id="A0A839K018"/>
<dbReference type="Gene3D" id="2.60.40.10">
    <property type="entry name" value="Immunoglobulins"/>
    <property type="match status" value="3"/>
</dbReference>
<dbReference type="Pfam" id="PF16355">
    <property type="entry name" value="DUF4982"/>
    <property type="match status" value="1"/>
</dbReference>
<dbReference type="Pfam" id="PF18565">
    <property type="entry name" value="Glyco_hydro2_C5"/>
    <property type="match status" value="1"/>
</dbReference>
<dbReference type="Pfam" id="PF00703">
    <property type="entry name" value="Glyco_hydro_2"/>
    <property type="match status" value="1"/>
</dbReference>
<evidence type="ECO:0000259" key="8">
    <source>
        <dbReference type="Pfam" id="PF18565"/>
    </source>
</evidence>
<dbReference type="InterPro" id="IPR032311">
    <property type="entry name" value="DUF4982"/>
</dbReference>
<evidence type="ECO:0000259" key="4">
    <source>
        <dbReference type="Pfam" id="PF00703"/>
    </source>
</evidence>
<dbReference type="CDD" id="cd04084">
    <property type="entry name" value="CBM6_xylanase-like"/>
    <property type="match status" value="1"/>
</dbReference>
<dbReference type="RefSeq" id="WP_228352939.1">
    <property type="nucleotide sequence ID" value="NZ_JACEGA010000001.1"/>
</dbReference>
<sequence length="1137" mass="130565">MKELFNNNWKFTKQPIGTELDVIDSSNINWETIDIPHDWLIYDAKNLYETSEGWYRKKIIIKKQKNKRYSICFDGVYMDSTVFVNNQKVGDWKYGYSSFEFDITNYLTNGANEIKVRVIYQHPNSRWYSGAGIYRNVWWKTTDQVHFVTDGIYFTAKKNNQGWTAEIEAEYKSESGEYNYAFIRHTIINMRGVNVGICEQKVKVSNERRTNLQTIYIEQPVLWELECPFLYKLKSELICGDRVLDTVEQSIGFRSLRFDCNEGFFLNDKHVKLHGACLHHDLGALGAAVNKVALKRQLLLLKEMGVNAIRTTHNMPSRELMELADEMGILIVSEAFDMWERSKTKFDYARFFNEWCEIDVKSWVRRDRNHPSIIMWSIGNEIYDTHVGERGLELTRILRDIVQKNDPKQNAYVTIGSNFLRWENAQKCAEQVPVVGYNYGEFLYEEHHKKYPHWVIYGSETGSTLKSRGIYHFPASEVVVSYEDEQCSSLDNCCTGWGADNIPANIIDDRDAKFSLGQFIWSGFDYIGEPSPYTTKNSYFGLIDTAGFKKDAFYLYQAEWTDYKTNPMIHLLPYWDFNDGQLIDIQVYSNAPKIELFFNDESLGIVEIDHLHGTELVGKWQLPYQKGTLKAVAYDEKGSVIATEEQSSFGDVARLVMKADKMTMIANGQDMIFVEISAEDENGVAVANANNRVEVKVSGAGRLVGLDNGDSTDYDSYKGTSRRLFSGKLLAMIAAKEEAGKITVKVTSEGLDPQEMILDSIQGVRQKGISAIVENTESEAVREIPIRKIELCNLSTNNLNHDNMSTQVQAKLYPSNTTYHDLEWKAVTDNNIITDIVKIKVERDTARLTAVCDGSFRLRCTAKNGRNKTEIISELEFQITGVGKMLFNPYKLVSAGLHNWSNKKIHSGLQGGLCTDHGLNYIGFRDVDFGETGSDEITIPIFHLSNNPTPIKVWRGIPGEEDSELLLASYYQKDYIYNVYIPQTYRLSKRLQGIQTICIETIDKLDIQGFYFTDYDKIYGRMSIKDNSRIYGDAFTITENAIEEIGNNVTIEFDNMNFGAEGVRKLIICGRSRNDINTIHVHFKRTDSYDYQILEVPYSSEYEEYEFDLSNISGMNQISFTFLPGSSFDFKWFQFKK</sequence>
<evidence type="ECO:0000256" key="3">
    <source>
        <dbReference type="ARBA" id="ARBA00023295"/>
    </source>
</evidence>